<dbReference type="InterPro" id="IPR045156">
    <property type="entry name" value="Vac8"/>
</dbReference>
<dbReference type="AlphaFoldDB" id="A0AAE0FDQ8"/>
<keyword evidence="5" id="KW-0472">Membrane</keyword>
<dbReference type="Gene3D" id="1.25.10.10">
    <property type="entry name" value="Leucine-rich Repeat Variant"/>
    <property type="match status" value="2"/>
</dbReference>
<dbReference type="InterPro" id="IPR000225">
    <property type="entry name" value="Armadillo"/>
</dbReference>
<evidence type="ECO:0000256" key="2">
    <source>
        <dbReference type="ARBA" id="ARBA00005462"/>
    </source>
</evidence>
<comment type="caution">
    <text evidence="8">The sequence shown here is derived from an EMBL/GenBank/DDBJ whole genome shotgun (WGS) entry which is preliminary data.</text>
</comment>
<organism evidence="8 9">
    <name type="scientific">Cymbomonas tetramitiformis</name>
    <dbReference type="NCBI Taxonomy" id="36881"/>
    <lineage>
        <taxon>Eukaryota</taxon>
        <taxon>Viridiplantae</taxon>
        <taxon>Chlorophyta</taxon>
        <taxon>Pyramimonadophyceae</taxon>
        <taxon>Pyramimonadales</taxon>
        <taxon>Pyramimonadaceae</taxon>
        <taxon>Cymbomonas</taxon>
    </lineage>
</organism>
<comment type="subcellular location">
    <subcellularLocation>
        <location evidence="1">Vacuole membrane</location>
        <topology evidence="1">Lipid-anchor</topology>
    </subcellularLocation>
</comment>
<dbReference type="EMBL" id="LGRX02019952">
    <property type="protein sequence ID" value="KAK3257947.1"/>
    <property type="molecule type" value="Genomic_DNA"/>
</dbReference>
<dbReference type="SMART" id="SM00185">
    <property type="entry name" value="ARM"/>
    <property type="match status" value="3"/>
</dbReference>
<dbReference type="InterPro" id="IPR011989">
    <property type="entry name" value="ARM-like"/>
</dbReference>
<dbReference type="GO" id="GO:0005774">
    <property type="term" value="C:vacuolar membrane"/>
    <property type="evidence" value="ECO:0007669"/>
    <property type="project" value="UniProtKB-SubCell"/>
</dbReference>
<evidence type="ECO:0000313" key="8">
    <source>
        <dbReference type="EMBL" id="KAK3257947.1"/>
    </source>
</evidence>
<name>A0AAE0FDQ8_9CHLO</name>
<dbReference type="GO" id="GO:0043495">
    <property type="term" value="F:protein-membrane adaptor activity"/>
    <property type="evidence" value="ECO:0007669"/>
    <property type="project" value="InterPro"/>
</dbReference>
<proteinExistence type="inferred from homology"/>
<evidence type="ECO:0000256" key="3">
    <source>
        <dbReference type="ARBA" id="ARBA00022554"/>
    </source>
</evidence>
<sequence>MSVLRTVFEDKSKAMASTLDSTLNGWLVALPRLVATLEAESSSTHVRYIAAATLGHLAKGDQMRASTVAGTKGALAALVAHYKRREYGFMDSKLALKWIAETSEANAAAVVEAGFTPGPKMSTRTPAEYKALQDSERIMKPIEDAVKAASELAKAKPIEAMYPVRNVKDLALQNSHPAEHRHLLRQALVDAGVVESLVLHMGRRDCGIDADAANALGALATTKGCEPHDRAAAVAAGSLHALGALANHQDGQAFGARDAVNALNAIAETEALANAVEQVLPLPPPPPKPKGLNAVGTTLLAIFCAPPPSDPPPYRCPLPPHEKTGKDEYKWVPEREDKASMQRLVLAAAGSNDAYAALAWLKNLKADWGVTKQIRVESYSEVPGAVAALATALEAFSEDVREDKMCSETCISGAQKFAALELETLAEAMAKDPRAALVMQSAIREGVLENLVELTTRTQSARSHAEQALKLLTASSEANAQLVAAATVAALQRACERVVPVFLAVVEEPYDGSDRQKEAVVAVRELASSSQAAAQAVLDAGVAPALVTFLTNCRGAHNQTTGEICLAIREVISKDAGRAAVFVEVGALPLLIAAEAKGTVRMIAEVTEANNAAIEGVTEEQVEAVKKVWEQNSAGKRP</sequence>
<accession>A0AAE0FDQ8</accession>
<dbReference type="PANTHER" id="PTHR47249">
    <property type="entry name" value="VACUOLAR PROTEIN 8"/>
    <property type="match status" value="1"/>
</dbReference>
<dbReference type="InterPro" id="IPR016024">
    <property type="entry name" value="ARM-type_fold"/>
</dbReference>
<keyword evidence="4" id="KW-0677">Repeat</keyword>
<keyword evidence="6" id="KW-0449">Lipoprotein</keyword>
<protein>
    <recommendedName>
        <fullName evidence="7">Vacuolar protein 8</fullName>
    </recommendedName>
</protein>
<evidence type="ECO:0000256" key="6">
    <source>
        <dbReference type="ARBA" id="ARBA00023288"/>
    </source>
</evidence>
<evidence type="ECO:0000256" key="4">
    <source>
        <dbReference type="ARBA" id="ARBA00022737"/>
    </source>
</evidence>
<dbReference type="SUPFAM" id="SSF48371">
    <property type="entry name" value="ARM repeat"/>
    <property type="match status" value="1"/>
</dbReference>
<dbReference type="PANTHER" id="PTHR47249:SF1">
    <property type="entry name" value="VACUOLAR PROTEIN 8"/>
    <property type="match status" value="1"/>
</dbReference>
<evidence type="ECO:0000256" key="5">
    <source>
        <dbReference type="ARBA" id="ARBA00023136"/>
    </source>
</evidence>
<evidence type="ECO:0000256" key="1">
    <source>
        <dbReference type="ARBA" id="ARBA00004592"/>
    </source>
</evidence>
<dbReference type="Proteomes" id="UP001190700">
    <property type="component" value="Unassembled WGS sequence"/>
</dbReference>
<keyword evidence="3" id="KW-0926">Vacuole</keyword>
<gene>
    <name evidence="8" type="ORF">CYMTET_32983</name>
</gene>
<reference evidence="8 9" key="1">
    <citation type="journal article" date="2015" name="Genome Biol. Evol.">
        <title>Comparative Genomics of a Bacterivorous Green Alga Reveals Evolutionary Causalities and Consequences of Phago-Mixotrophic Mode of Nutrition.</title>
        <authorList>
            <person name="Burns J.A."/>
            <person name="Paasch A."/>
            <person name="Narechania A."/>
            <person name="Kim E."/>
        </authorList>
    </citation>
    <scope>NUCLEOTIDE SEQUENCE [LARGE SCALE GENOMIC DNA]</scope>
    <source>
        <strain evidence="8 9">PLY_AMNH</strain>
    </source>
</reference>
<evidence type="ECO:0000256" key="7">
    <source>
        <dbReference type="ARBA" id="ARBA00026209"/>
    </source>
</evidence>
<dbReference type="GO" id="GO:0071562">
    <property type="term" value="P:nucleus-vacuole junction assembly"/>
    <property type="evidence" value="ECO:0007669"/>
    <property type="project" value="InterPro"/>
</dbReference>
<evidence type="ECO:0000313" key="9">
    <source>
        <dbReference type="Proteomes" id="UP001190700"/>
    </source>
</evidence>
<keyword evidence="9" id="KW-1185">Reference proteome</keyword>
<comment type="similarity">
    <text evidence="2">Belongs to the beta-catenin family.</text>
</comment>